<evidence type="ECO:0000313" key="2">
    <source>
        <dbReference type="EMBL" id="KAG9255596.1"/>
    </source>
</evidence>
<dbReference type="AlphaFoldDB" id="A0A9P7ZP92"/>
<name>A0A9P7ZP92_9HYPO</name>
<comment type="caution">
    <text evidence="2">The sequence shown here is derived from an EMBL/GenBank/DDBJ whole genome shotgun (WGS) entry which is preliminary data.</text>
</comment>
<dbReference type="GeneID" id="70291497"/>
<evidence type="ECO:0000313" key="3">
    <source>
        <dbReference type="Proteomes" id="UP000887229"/>
    </source>
</evidence>
<dbReference type="Proteomes" id="UP000887229">
    <property type="component" value="Unassembled WGS sequence"/>
</dbReference>
<accession>A0A9P7ZP92</accession>
<evidence type="ECO:0000256" key="1">
    <source>
        <dbReference type="SAM" id="SignalP"/>
    </source>
</evidence>
<reference evidence="2" key="1">
    <citation type="journal article" date="2021" name="IMA Fungus">
        <title>Genomic characterization of three marine fungi, including Emericellopsis atlantica sp. nov. with signatures of a generalist lifestyle and marine biomass degradation.</title>
        <authorList>
            <person name="Hagestad O.C."/>
            <person name="Hou L."/>
            <person name="Andersen J.H."/>
            <person name="Hansen E.H."/>
            <person name="Altermark B."/>
            <person name="Li C."/>
            <person name="Kuhnert E."/>
            <person name="Cox R.J."/>
            <person name="Crous P.W."/>
            <person name="Spatafora J.W."/>
            <person name="Lail K."/>
            <person name="Amirebrahimi M."/>
            <person name="Lipzen A."/>
            <person name="Pangilinan J."/>
            <person name="Andreopoulos W."/>
            <person name="Hayes R.D."/>
            <person name="Ng V."/>
            <person name="Grigoriev I.V."/>
            <person name="Jackson S.A."/>
            <person name="Sutton T.D.S."/>
            <person name="Dobson A.D.W."/>
            <person name="Rama T."/>
        </authorList>
    </citation>
    <scope>NUCLEOTIDE SEQUENCE</scope>
    <source>
        <strain evidence="2">TS7</strain>
    </source>
</reference>
<feature type="signal peptide" evidence="1">
    <location>
        <begin position="1"/>
        <end position="17"/>
    </location>
</feature>
<proteinExistence type="predicted"/>
<dbReference type="OrthoDB" id="3836772at2759"/>
<feature type="chain" id="PRO_5040393906" evidence="1">
    <location>
        <begin position="18"/>
        <end position="145"/>
    </location>
</feature>
<dbReference type="RefSeq" id="XP_046119520.1">
    <property type="nucleotide sequence ID" value="XM_046260594.1"/>
</dbReference>
<organism evidence="2 3">
    <name type="scientific">Emericellopsis atlantica</name>
    <dbReference type="NCBI Taxonomy" id="2614577"/>
    <lineage>
        <taxon>Eukaryota</taxon>
        <taxon>Fungi</taxon>
        <taxon>Dikarya</taxon>
        <taxon>Ascomycota</taxon>
        <taxon>Pezizomycotina</taxon>
        <taxon>Sordariomycetes</taxon>
        <taxon>Hypocreomycetidae</taxon>
        <taxon>Hypocreales</taxon>
        <taxon>Bionectriaceae</taxon>
        <taxon>Emericellopsis</taxon>
    </lineage>
</organism>
<protein>
    <submittedName>
        <fullName evidence="2">Uncharacterized protein</fullName>
    </submittedName>
</protein>
<sequence>MLAQSLVTLFLASTAFAAPARRQQLKSMSSAAAKEWTVLDMSRDCNKDDTKCTWTFSVDKNEDGFEPVDCEYIIEGEPASETPGVTPQSCEPFTITSGYDSSGFTVLSIVDYEAGKIVWAGYNDDILEDGETVTPDRSWVVSDLP</sequence>
<keyword evidence="1" id="KW-0732">Signal</keyword>
<gene>
    <name evidence="2" type="ORF">F5Z01DRAFT_549290</name>
</gene>
<dbReference type="EMBL" id="MU251250">
    <property type="protein sequence ID" value="KAG9255596.1"/>
    <property type="molecule type" value="Genomic_DNA"/>
</dbReference>
<keyword evidence="3" id="KW-1185">Reference proteome</keyword>